<protein>
    <recommendedName>
        <fullName evidence="2">aldehyde dehydrogenase (NAD(+))</fullName>
        <ecNumber evidence="2">1.2.1.3</ecNumber>
    </recommendedName>
</protein>
<dbReference type="AlphaFoldDB" id="A0A5N5WLJ9"/>
<evidence type="ECO:0000313" key="5">
    <source>
        <dbReference type="EMBL" id="KAB8069426.1"/>
    </source>
</evidence>
<evidence type="ECO:0000259" key="4">
    <source>
        <dbReference type="Pfam" id="PF00171"/>
    </source>
</evidence>
<dbReference type="EMBL" id="ML732342">
    <property type="protein sequence ID" value="KAB8069426.1"/>
    <property type="molecule type" value="Genomic_DNA"/>
</dbReference>
<reference evidence="5 6" key="1">
    <citation type="submission" date="2019-04" db="EMBL/GenBank/DDBJ databases">
        <title>Friends and foes A comparative genomics study of 23 Aspergillus species from section Flavi.</title>
        <authorList>
            <consortium name="DOE Joint Genome Institute"/>
            <person name="Kjaerbolling I."/>
            <person name="Vesth T."/>
            <person name="Frisvad J.C."/>
            <person name="Nybo J.L."/>
            <person name="Theobald S."/>
            <person name="Kildgaard S."/>
            <person name="Isbrandt T."/>
            <person name="Kuo A."/>
            <person name="Sato A."/>
            <person name="Lyhne E.K."/>
            <person name="Kogle M.E."/>
            <person name="Wiebenga A."/>
            <person name="Kun R.S."/>
            <person name="Lubbers R.J."/>
            <person name="Makela M.R."/>
            <person name="Barry K."/>
            <person name="Chovatia M."/>
            <person name="Clum A."/>
            <person name="Daum C."/>
            <person name="Haridas S."/>
            <person name="He G."/>
            <person name="LaButti K."/>
            <person name="Lipzen A."/>
            <person name="Mondo S."/>
            <person name="Riley R."/>
            <person name="Salamov A."/>
            <person name="Simmons B.A."/>
            <person name="Magnuson J.K."/>
            <person name="Henrissat B."/>
            <person name="Mortensen U.H."/>
            <person name="Larsen T.O."/>
            <person name="Devries R.P."/>
            <person name="Grigoriev I.V."/>
            <person name="Machida M."/>
            <person name="Baker S.E."/>
            <person name="Andersen M.R."/>
        </authorList>
    </citation>
    <scope>NUCLEOTIDE SEQUENCE [LARGE SCALE GENOMIC DNA]</scope>
    <source>
        <strain evidence="5 6">CBS 151.66</strain>
    </source>
</reference>
<dbReference type="InterPro" id="IPR016161">
    <property type="entry name" value="Ald_DH/histidinol_DH"/>
</dbReference>
<dbReference type="Gene3D" id="3.40.309.10">
    <property type="entry name" value="Aldehyde Dehydrogenase, Chain A, domain 2"/>
    <property type="match status" value="2"/>
</dbReference>
<organism evidence="5 6">
    <name type="scientific">Aspergillus leporis</name>
    <dbReference type="NCBI Taxonomy" id="41062"/>
    <lineage>
        <taxon>Eukaryota</taxon>
        <taxon>Fungi</taxon>
        <taxon>Dikarya</taxon>
        <taxon>Ascomycota</taxon>
        <taxon>Pezizomycotina</taxon>
        <taxon>Eurotiomycetes</taxon>
        <taxon>Eurotiomycetidae</taxon>
        <taxon>Eurotiales</taxon>
        <taxon>Aspergillaceae</taxon>
        <taxon>Aspergillus</taxon>
        <taxon>Aspergillus subgen. Circumdati</taxon>
    </lineage>
</organism>
<dbReference type="PANTHER" id="PTHR11699">
    <property type="entry name" value="ALDEHYDE DEHYDROGENASE-RELATED"/>
    <property type="match status" value="1"/>
</dbReference>
<dbReference type="InterPro" id="IPR015590">
    <property type="entry name" value="Aldehyde_DH_dom"/>
</dbReference>
<gene>
    <name evidence="5" type="ORF">BDV29DRAFT_194901</name>
</gene>
<evidence type="ECO:0000256" key="1">
    <source>
        <dbReference type="ARBA" id="ARBA00009986"/>
    </source>
</evidence>
<evidence type="ECO:0000256" key="2">
    <source>
        <dbReference type="ARBA" id="ARBA00024226"/>
    </source>
</evidence>
<dbReference type="GO" id="GO:0004029">
    <property type="term" value="F:aldehyde dehydrogenase (NAD+) activity"/>
    <property type="evidence" value="ECO:0007669"/>
    <property type="project" value="UniProtKB-EC"/>
</dbReference>
<dbReference type="SUPFAM" id="SSF53720">
    <property type="entry name" value="ALDH-like"/>
    <property type="match status" value="1"/>
</dbReference>
<evidence type="ECO:0000313" key="6">
    <source>
        <dbReference type="Proteomes" id="UP000326565"/>
    </source>
</evidence>
<name>A0A5N5WLJ9_9EURO</name>
<comment type="catalytic activity">
    <reaction evidence="3">
        <text>an aldehyde + NAD(+) + H2O = a carboxylate + NADH + 2 H(+)</text>
        <dbReference type="Rhea" id="RHEA:16185"/>
        <dbReference type="ChEBI" id="CHEBI:15377"/>
        <dbReference type="ChEBI" id="CHEBI:15378"/>
        <dbReference type="ChEBI" id="CHEBI:17478"/>
        <dbReference type="ChEBI" id="CHEBI:29067"/>
        <dbReference type="ChEBI" id="CHEBI:57540"/>
        <dbReference type="ChEBI" id="CHEBI:57945"/>
        <dbReference type="EC" id="1.2.1.3"/>
    </reaction>
</comment>
<sequence length="172" mass="19071">MIPLIVSRLLTLPTKICLNVKRIYILGDILEEFRDALIKYVKHFKVGDGSKEDTSYDIERQDWKVAVGGTVESSAGYFITPTVIDRPAEDSRIVVEEPFANNSKLGLGASVWSNNLQKAQEVAKQMQAGSVWINTHFGLSPMAPFAGHKVCGIGAEWGNNGLKRFCNVQKLF</sequence>
<dbReference type="EC" id="1.2.1.3" evidence="2"/>
<keyword evidence="6" id="KW-1185">Reference proteome</keyword>
<accession>A0A5N5WLJ9</accession>
<dbReference type="Pfam" id="PF00171">
    <property type="entry name" value="Aldedh"/>
    <property type="match status" value="1"/>
</dbReference>
<dbReference type="Proteomes" id="UP000326565">
    <property type="component" value="Unassembled WGS sequence"/>
</dbReference>
<proteinExistence type="inferred from homology"/>
<dbReference type="InterPro" id="IPR016163">
    <property type="entry name" value="Ald_DH_C"/>
</dbReference>
<feature type="domain" description="Aldehyde dehydrogenase" evidence="4">
    <location>
        <begin position="100"/>
        <end position="169"/>
    </location>
</feature>
<dbReference type="OrthoDB" id="310895at2759"/>
<comment type="similarity">
    <text evidence="1">Belongs to the aldehyde dehydrogenase family.</text>
</comment>
<evidence type="ECO:0000256" key="3">
    <source>
        <dbReference type="ARBA" id="ARBA00049194"/>
    </source>
</evidence>
<dbReference type="Gene3D" id="3.40.605.10">
    <property type="entry name" value="Aldehyde Dehydrogenase, Chain A, domain 1"/>
    <property type="match status" value="1"/>
</dbReference>
<dbReference type="InterPro" id="IPR016162">
    <property type="entry name" value="Ald_DH_N"/>
</dbReference>